<sequence>MTRRSVGMILSAVWLALLTLLGSTAYGTMAFTAAGPQRTRFAMSPLGGATTMDPPTKERTQSETNRRRRGSDNDRTNDDEDNTEYPDLEYLQDSAESREINDPFHILLMGSTFDKPKITVTYVSGSLEYVLQMPSEEATELSSFAREEGMACLGTWPREKCLNLGRQLQMRDIVCRVVPFCEGGQRGWQAKDASNEDKAGAGRSSSGNSDGGAF</sequence>
<dbReference type="OMA" id="REEGMAC"/>
<accession>A0A8J9T6B5</accession>
<evidence type="ECO:0000256" key="2">
    <source>
        <dbReference type="SAM" id="SignalP"/>
    </source>
</evidence>
<feature type="compositionally biased region" description="Acidic residues" evidence="1">
    <location>
        <begin position="77"/>
        <end position="86"/>
    </location>
</feature>
<dbReference type="AlphaFoldDB" id="A0A8J9T6B5"/>
<evidence type="ECO:0000256" key="1">
    <source>
        <dbReference type="SAM" id="MobiDB-lite"/>
    </source>
</evidence>
<dbReference type="EMBL" id="OU594961">
    <property type="protein sequence ID" value="CAG9285792.1"/>
    <property type="molecule type" value="Genomic_DNA"/>
</dbReference>
<organism evidence="3">
    <name type="scientific">Phaeodactylum tricornutum</name>
    <name type="common">Diatom</name>
    <dbReference type="NCBI Taxonomy" id="2850"/>
    <lineage>
        <taxon>Eukaryota</taxon>
        <taxon>Sar</taxon>
        <taxon>Stramenopiles</taxon>
        <taxon>Ochrophyta</taxon>
        <taxon>Bacillariophyta</taxon>
        <taxon>Bacillariophyceae</taxon>
        <taxon>Bacillariophycidae</taxon>
        <taxon>Naviculales</taxon>
        <taxon>Phaeodactylaceae</taxon>
        <taxon>Phaeodactylum</taxon>
    </lineage>
</organism>
<keyword evidence="2" id="KW-0732">Signal</keyword>
<feature type="region of interest" description="Disordered" evidence="1">
    <location>
        <begin position="187"/>
        <end position="214"/>
    </location>
</feature>
<feature type="compositionally biased region" description="Basic and acidic residues" evidence="1">
    <location>
        <begin position="55"/>
        <end position="76"/>
    </location>
</feature>
<reference evidence="3" key="1">
    <citation type="submission" date="2022-02" db="EMBL/GenBank/DDBJ databases">
        <authorList>
            <person name="Giguere J D."/>
        </authorList>
    </citation>
    <scope>NUCLEOTIDE SEQUENCE</scope>
    <source>
        <strain evidence="3">CCAP 1055/1</strain>
    </source>
</reference>
<feature type="chain" id="PRO_5035436290" evidence="2">
    <location>
        <begin position="31"/>
        <end position="214"/>
    </location>
</feature>
<name>A0A8J9T6B5_PHATR</name>
<dbReference type="Proteomes" id="UP000836788">
    <property type="component" value="Chromosome 20"/>
</dbReference>
<evidence type="ECO:0000313" key="3">
    <source>
        <dbReference type="EMBL" id="CAG9285792.1"/>
    </source>
</evidence>
<proteinExistence type="predicted"/>
<feature type="region of interest" description="Disordered" evidence="1">
    <location>
        <begin position="42"/>
        <end position="86"/>
    </location>
</feature>
<gene>
    <name evidence="3" type="ORF">PTTT1_LOCUS30216</name>
</gene>
<feature type="signal peptide" evidence="2">
    <location>
        <begin position="1"/>
        <end position="30"/>
    </location>
</feature>
<protein>
    <submittedName>
        <fullName evidence="3">Uncharacterized protein</fullName>
    </submittedName>
</protein>